<dbReference type="Proteomes" id="UP000237271">
    <property type="component" value="Unassembled WGS sequence"/>
</dbReference>
<gene>
    <name evidence="2" type="ORF">PHPALM_19398</name>
</gene>
<organism evidence="2 3">
    <name type="scientific">Phytophthora palmivora</name>
    <dbReference type="NCBI Taxonomy" id="4796"/>
    <lineage>
        <taxon>Eukaryota</taxon>
        <taxon>Sar</taxon>
        <taxon>Stramenopiles</taxon>
        <taxon>Oomycota</taxon>
        <taxon>Peronosporomycetes</taxon>
        <taxon>Peronosporales</taxon>
        <taxon>Peronosporaceae</taxon>
        <taxon>Phytophthora</taxon>
    </lineage>
</organism>
<name>A0A2P4XHG2_9STRA</name>
<evidence type="ECO:0000313" key="3">
    <source>
        <dbReference type="Proteomes" id="UP000237271"/>
    </source>
</evidence>
<dbReference type="EMBL" id="NCKW01010794">
    <property type="protein sequence ID" value="POM64990.1"/>
    <property type="molecule type" value="Genomic_DNA"/>
</dbReference>
<dbReference type="OrthoDB" id="125411at2759"/>
<evidence type="ECO:0000256" key="1">
    <source>
        <dbReference type="SAM" id="MobiDB-lite"/>
    </source>
</evidence>
<proteinExistence type="predicted"/>
<protein>
    <submittedName>
        <fullName evidence="2">Uncharacterized protein</fullName>
    </submittedName>
</protein>
<comment type="caution">
    <text evidence="2">The sequence shown here is derived from an EMBL/GenBank/DDBJ whole genome shotgun (WGS) entry which is preliminary data.</text>
</comment>
<reference evidence="2 3" key="1">
    <citation type="journal article" date="2017" name="Genome Biol. Evol.">
        <title>Phytophthora megakarya and P. palmivora, closely related causal agents of cacao black pod rot, underwent increases in genome sizes and gene numbers by different mechanisms.</title>
        <authorList>
            <person name="Ali S.S."/>
            <person name="Shao J."/>
            <person name="Lary D.J."/>
            <person name="Kronmiller B."/>
            <person name="Shen D."/>
            <person name="Strem M.D."/>
            <person name="Amoako-Attah I."/>
            <person name="Akrofi A.Y."/>
            <person name="Begoude B.A."/>
            <person name="Ten Hoopen G.M."/>
            <person name="Coulibaly K."/>
            <person name="Kebe B.I."/>
            <person name="Melnick R.L."/>
            <person name="Guiltinan M.J."/>
            <person name="Tyler B.M."/>
            <person name="Meinhardt L.W."/>
            <person name="Bailey B.A."/>
        </authorList>
    </citation>
    <scope>NUCLEOTIDE SEQUENCE [LARGE SCALE GENOMIC DNA]</scope>
    <source>
        <strain evidence="3">sbr112.9</strain>
    </source>
</reference>
<sequence>MQALGPREQTSTDALSEGPHTASEDRGAAGQAAGTPLSPTPALTEDSATHGVSGGSSAGAIDGESPVVNFDSRRPSTVQLAKLVIGVARNPPCRVDVNLDRRLQNASNLGEVLAAAITPVRIPLHQSEEMVSLRDEVSRCQEQVKDAEDKLATEFQLRTRAEMFCTQASCDFNAAANTLHSVRLENVALSRQLALANAAIATHALTPSPWLNSAFNAEADSAAAMRTIRKDRERFKAGVAAYTEQMAKLRSYLLRSDSRNDGTVPARIQALVTENADLQRANSILRQHSANHGLNTDALVLTSVGITVDDIDWSLRSLC</sequence>
<accession>A0A2P4XHG2</accession>
<feature type="region of interest" description="Disordered" evidence="1">
    <location>
        <begin position="1"/>
        <end position="73"/>
    </location>
</feature>
<feature type="non-terminal residue" evidence="2">
    <location>
        <position position="319"/>
    </location>
</feature>
<keyword evidence="3" id="KW-1185">Reference proteome</keyword>
<evidence type="ECO:0000313" key="2">
    <source>
        <dbReference type="EMBL" id="POM64990.1"/>
    </source>
</evidence>
<dbReference type="AlphaFoldDB" id="A0A2P4XHG2"/>